<reference evidence="2 3" key="1">
    <citation type="submission" date="2019-11" db="EMBL/GenBank/DDBJ databases">
        <title>Whole-genome sequence of Rhodoplanes serenus DSM 18633, type strain.</title>
        <authorList>
            <person name="Kyndt J.A."/>
            <person name="Meyer T.E."/>
        </authorList>
    </citation>
    <scope>NUCLEOTIDE SEQUENCE [LARGE SCALE GENOMIC DNA]</scope>
    <source>
        <strain evidence="2 3">DSM 18633</strain>
    </source>
</reference>
<dbReference type="EMBL" id="WNKV01000004">
    <property type="protein sequence ID" value="MTW16095.1"/>
    <property type="molecule type" value="Genomic_DNA"/>
</dbReference>
<protein>
    <submittedName>
        <fullName evidence="2">Uncharacterized protein</fullName>
    </submittedName>
</protein>
<evidence type="ECO:0000256" key="1">
    <source>
        <dbReference type="SAM" id="MobiDB-lite"/>
    </source>
</evidence>
<dbReference type="Proteomes" id="UP000438991">
    <property type="component" value="Unassembled WGS sequence"/>
</dbReference>
<feature type="region of interest" description="Disordered" evidence="1">
    <location>
        <begin position="71"/>
        <end position="112"/>
    </location>
</feature>
<organism evidence="2 3">
    <name type="scientific">Rhodoplanes serenus</name>
    <dbReference type="NCBI Taxonomy" id="200615"/>
    <lineage>
        <taxon>Bacteria</taxon>
        <taxon>Pseudomonadati</taxon>
        <taxon>Pseudomonadota</taxon>
        <taxon>Alphaproteobacteria</taxon>
        <taxon>Hyphomicrobiales</taxon>
        <taxon>Nitrobacteraceae</taxon>
        <taxon>Rhodoplanes</taxon>
    </lineage>
</organism>
<evidence type="ECO:0000313" key="2">
    <source>
        <dbReference type="EMBL" id="MTW16095.1"/>
    </source>
</evidence>
<gene>
    <name evidence="2" type="ORF">GJ689_07725</name>
</gene>
<dbReference type="AlphaFoldDB" id="A0A9X4XJA3"/>
<sequence>MINERKAELPKPRRVPPYVSRRTAAALLDLSTSGFNSWVRNGTLPPPMPGTPAHESRWSWGQIERWLAGDRTTVRGDLFTPAATTQPGKRRGPPRGTGGRPHASNTHQEDCP</sequence>
<comment type="caution">
    <text evidence="2">The sequence shown here is derived from an EMBL/GenBank/DDBJ whole genome shotgun (WGS) entry which is preliminary data.</text>
</comment>
<evidence type="ECO:0000313" key="3">
    <source>
        <dbReference type="Proteomes" id="UP000438991"/>
    </source>
</evidence>
<dbReference type="RefSeq" id="WP_155479140.1">
    <property type="nucleotide sequence ID" value="NZ_WNKV01000004.1"/>
</dbReference>
<accession>A0A9X4XJA3</accession>
<proteinExistence type="predicted"/>
<name>A0A9X4XJA3_9BRAD</name>